<reference evidence="4 5" key="1">
    <citation type="submission" date="2018-06" db="EMBL/GenBank/DDBJ databases">
        <authorList>
            <consortium name="Pathogen Informatics"/>
            <person name="Doyle S."/>
        </authorList>
    </citation>
    <scope>NUCLEOTIDE SEQUENCE [LARGE SCALE GENOMIC DNA]</scope>
    <source>
        <strain evidence="4 5">NCTC12112</strain>
    </source>
</reference>
<dbReference type="Pfam" id="PF00724">
    <property type="entry name" value="Oxidored_FMN"/>
    <property type="match status" value="1"/>
</dbReference>
<dbReference type="PANTHER" id="PTHR43656">
    <property type="entry name" value="BINDING OXIDOREDUCTASE, PUTATIVE (AFU_ORTHOLOGUE AFUA_2G08260)-RELATED"/>
    <property type="match status" value="1"/>
</dbReference>
<dbReference type="GO" id="GO:0016491">
    <property type="term" value="F:oxidoreductase activity"/>
    <property type="evidence" value="ECO:0007669"/>
    <property type="project" value="UniProtKB-KW"/>
</dbReference>
<dbReference type="GeneID" id="78455654"/>
<organism evidence="4 5">
    <name type="scientific">Fusobacterium ulcerans</name>
    <dbReference type="NCBI Taxonomy" id="861"/>
    <lineage>
        <taxon>Bacteria</taxon>
        <taxon>Fusobacteriati</taxon>
        <taxon>Fusobacteriota</taxon>
        <taxon>Fusobacteriia</taxon>
        <taxon>Fusobacteriales</taxon>
        <taxon>Fusobacteriaceae</taxon>
        <taxon>Fusobacterium</taxon>
    </lineage>
</organism>
<dbReference type="InterPro" id="IPR001155">
    <property type="entry name" value="OxRdtase_FMN_N"/>
</dbReference>
<dbReference type="KEGG" id="ful:C4N20_12585"/>
<evidence type="ECO:0000259" key="3">
    <source>
        <dbReference type="Pfam" id="PF00724"/>
    </source>
</evidence>
<evidence type="ECO:0000313" key="5">
    <source>
        <dbReference type="Proteomes" id="UP000249008"/>
    </source>
</evidence>
<dbReference type="RefSeq" id="WP_005976893.1">
    <property type="nucleotide sequence ID" value="NZ_CABKNW010000001.1"/>
</dbReference>
<accession>A0AAX2J8V2</accession>
<dbReference type="EMBL" id="LS483487">
    <property type="protein sequence ID" value="SQJ01088.1"/>
    <property type="molecule type" value="Genomic_DNA"/>
</dbReference>
<dbReference type="PANTHER" id="PTHR43656:SF2">
    <property type="entry name" value="BINDING OXIDOREDUCTASE, PUTATIVE (AFU_ORTHOLOGUE AFUA_2G08260)-RELATED"/>
    <property type="match status" value="1"/>
</dbReference>
<feature type="domain" description="NADH:flavin oxidoreductase/NADH oxidase N-terminal" evidence="3">
    <location>
        <begin position="5"/>
        <end position="327"/>
    </location>
</feature>
<evidence type="ECO:0000313" key="4">
    <source>
        <dbReference type="EMBL" id="SQJ01088.1"/>
    </source>
</evidence>
<protein>
    <submittedName>
        <fullName evidence="4">NADH oxidase</fullName>
        <ecNumber evidence="4">1.-.-.-</ecNumber>
    </submittedName>
</protein>
<dbReference type="InterPro" id="IPR051799">
    <property type="entry name" value="NADH_flavin_oxidoreductase"/>
</dbReference>
<sequence>MKTIFDKTNLANLDLKNRLFRSAVWENLADNGHMTKELFELYENLAKGGVGNIITSFSSVLEDDLPAPNMLCVYDDSFIDDYTLLTEKVHSYGANIFLQIVAGGSQGAYNLNSGKTIYGPSAHKNPITGIEAVEMTQEDICDLVEKFKDAAVRAKTSGFDGIQIHAAHGYLLSQFLNPFYNKRYDEYGGDVDGRARILIDVYLSIREAVGDDFLVGMKINCDDFEDEGLNFGESSWVCERLAMMGLDFIEVSGANPSRIISSPSEESYFKVFANTIAQNTQIPTILVGGNRSIEGMEEILNNSSIEYFSLARPFIAEPDLVKRWKEGDTRKSKCISCNKCRVPGKKIECIFNK</sequence>
<name>A0AAX2J8V2_9FUSO</name>
<dbReference type="GO" id="GO:0010181">
    <property type="term" value="F:FMN binding"/>
    <property type="evidence" value="ECO:0007669"/>
    <property type="project" value="InterPro"/>
</dbReference>
<evidence type="ECO:0000256" key="1">
    <source>
        <dbReference type="ARBA" id="ARBA00022630"/>
    </source>
</evidence>
<dbReference type="EC" id="1.-.-.-" evidence="4"/>
<keyword evidence="1" id="KW-0285">Flavoprotein</keyword>
<evidence type="ECO:0000256" key="2">
    <source>
        <dbReference type="ARBA" id="ARBA00023002"/>
    </source>
</evidence>
<dbReference type="InterPro" id="IPR013785">
    <property type="entry name" value="Aldolase_TIM"/>
</dbReference>
<dbReference type="AlphaFoldDB" id="A0AAX2J8V2"/>
<dbReference type="Gene3D" id="3.20.20.70">
    <property type="entry name" value="Aldolase class I"/>
    <property type="match status" value="1"/>
</dbReference>
<dbReference type="SUPFAM" id="SSF51395">
    <property type="entry name" value="FMN-linked oxidoreductases"/>
    <property type="match status" value="1"/>
</dbReference>
<gene>
    <name evidence="4" type="ORF">NCTC12112_01082</name>
</gene>
<dbReference type="Proteomes" id="UP000249008">
    <property type="component" value="Chromosome 1"/>
</dbReference>
<keyword evidence="2 4" id="KW-0560">Oxidoreductase</keyword>
<dbReference type="CDD" id="cd02803">
    <property type="entry name" value="OYE_like_FMN_family"/>
    <property type="match status" value="1"/>
</dbReference>
<proteinExistence type="predicted"/>